<feature type="compositionally biased region" description="Basic and acidic residues" evidence="1">
    <location>
        <begin position="57"/>
        <end position="68"/>
    </location>
</feature>
<evidence type="ECO:0000256" key="1">
    <source>
        <dbReference type="SAM" id="MobiDB-lite"/>
    </source>
</evidence>
<name>A0A7J6VE24_THATH</name>
<sequence>MINCMKAARSEPMELSHRILPRVMPFLHDNVQKYGKMHFTWFGPNPRKDNQPCLPSREAKDDATRLSY</sequence>
<evidence type="ECO:0000313" key="2">
    <source>
        <dbReference type="EMBL" id="KAF5183344.1"/>
    </source>
</evidence>
<feature type="region of interest" description="Disordered" evidence="1">
    <location>
        <begin position="44"/>
        <end position="68"/>
    </location>
</feature>
<accession>A0A7J6VE24</accession>
<gene>
    <name evidence="2" type="ORF">FRX31_027069</name>
</gene>
<dbReference type="AlphaFoldDB" id="A0A7J6VE24"/>
<dbReference type="Proteomes" id="UP000554482">
    <property type="component" value="Unassembled WGS sequence"/>
</dbReference>
<proteinExistence type="predicted"/>
<reference evidence="2 3" key="1">
    <citation type="submission" date="2020-06" db="EMBL/GenBank/DDBJ databases">
        <title>Transcriptomic and genomic resources for Thalictrum thalictroides and T. hernandezii: Facilitating candidate gene discovery in an emerging model plant lineage.</title>
        <authorList>
            <person name="Arias T."/>
            <person name="Riano-Pachon D.M."/>
            <person name="Di Stilio V.S."/>
        </authorList>
    </citation>
    <scope>NUCLEOTIDE SEQUENCE [LARGE SCALE GENOMIC DNA]</scope>
    <source>
        <strain evidence="3">cv. WT478/WT964</strain>
        <tissue evidence="2">Leaves</tissue>
    </source>
</reference>
<dbReference type="EMBL" id="JABWDY010033558">
    <property type="protein sequence ID" value="KAF5183344.1"/>
    <property type="molecule type" value="Genomic_DNA"/>
</dbReference>
<keyword evidence="3" id="KW-1185">Reference proteome</keyword>
<protein>
    <submittedName>
        <fullName evidence="2">Uncharacterized protein</fullName>
    </submittedName>
</protein>
<organism evidence="2 3">
    <name type="scientific">Thalictrum thalictroides</name>
    <name type="common">Rue-anemone</name>
    <name type="synonym">Anemone thalictroides</name>
    <dbReference type="NCBI Taxonomy" id="46969"/>
    <lineage>
        <taxon>Eukaryota</taxon>
        <taxon>Viridiplantae</taxon>
        <taxon>Streptophyta</taxon>
        <taxon>Embryophyta</taxon>
        <taxon>Tracheophyta</taxon>
        <taxon>Spermatophyta</taxon>
        <taxon>Magnoliopsida</taxon>
        <taxon>Ranunculales</taxon>
        <taxon>Ranunculaceae</taxon>
        <taxon>Thalictroideae</taxon>
        <taxon>Thalictrum</taxon>
    </lineage>
</organism>
<comment type="caution">
    <text evidence="2">The sequence shown here is derived from an EMBL/GenBank/DDBJ whole genome shotgun (WGS) entry which is preliminary data.</text>
</comment>
<dbReference type="OrthoDB" id="1470350at2759"/>
<evidence type="ECO:0000313" key="3">
    <source>
        <dbReference type="Proteomes" id="UP000554482"/>
    </source>
</evidence>